<dbReference type="AlphaFoldDB" id="A0A4Q7M3K7"/>
<dbReference type="InterPro" id="IPR036663">
    <property type="entry name" value="Fumarylacetoacetase_C_sf"/>
</dbReference>
<dbReference type="EMBL" id="SGWX01000001">
    <property type="protein sequence ID" value="RZS62506.1"/>
    <property type="molecule type" value="Genomic_DNA"/>
</dbReference>
<dbReference type="Gene3D" id="3.90.850.10">
    <property type="entry name" value="Fumarylacetoacetase-like, C-terminal domain"/>
    <property type="match status" value="1"/>
</dbReference>
<dbReference type="SUPFAM" id="SSF56529">
    <property type="entry name" value="FAH"/>
    <property type="match status" value="1"/>
</dbReference>
<dbReference type="GO" id="GO:0003824">
    <property type="term" value="F:catalytic activity"/>
    <property type="evidence" value="ECO:0007669"/>
    <property type="project" value="InterPro"/>
</dbReference>
<reference evidence="4 5" key="1">
    <citation type="submission" date="2019-02" db="EMBL/GenBank/DDBJ databases">
        <title>Sequencing the genomes of 1000 actinobacteria strains.</title>
        <authorList>
            <person name="Klenk H.-P."/>
        </authorList>
    </citation>
    <scope>NUCLEOTIDE SEQUENCE [LARGE SCALE GENOMIC DNA]</scope>
    <source>
        <strain evidence="4 5">DSM 16932</strain>
    </source>
</reference>
<dbReference type="RefSeq" id="WP_130415995.1">
    <property type="nucleotide sequence ID" value="NZ_SGWX01000001.1"/>
</dbReference>
<keyword evidence="2" id="KW-0479">Metal-binding</keyword>
<dbReference type="PANTHER" id="PTHR42796">
    <property type="entry name" value="FUMARYLACETOACETATE HYDROLASE DOMAIN-CONTAINING PROTEIN 2A-RELATED"/>
    <property type="match status" value="1"/>
</dbReference>
<sequence length="244" mass="25707">MRLGRVWTPNGPRPVAQDGDRWVVVSDLYDPDRRLLDEWYPVQGAELLAPCEPYVVMGMAHNSGPGDRALAPQAFSKSTRSVVGPGAPVALSGVDGATAVEGELAVVIGRRARRLTIDEVPDVILGWTIGNDVTAVDQIALDDKMTQAKNGDGFTPIGPWIETDLDPSDVEIVVDVDGVTQARSSTAGLAWNVAEQLVYLTQHLTLGPGDVVLTGAPGTTAAARPGQRARVSIAGIGTLENPTV</sequence>
<accession>A0A4Q7M3K7</accession>
<evidence type="ECO:0000313" key="5">
    <source>
        <dbReference type="Proteomes" id="UP000293852"/>
    </source>
</evidence>
<dbReference type="GO" id="GO:0046872">
    <property type="term" value="F:metal ion binding"/>
    <property type="evidence" value="ECO:0007669"/>
    <property type="project" value="UniProtKB-KW"/>
</dbReference>
<feature type="domain" description="Fumarylacetoacetase-like C-terminal" evidence="3">
    <location>
        <begin position="68"/>
        <end position="242"/>
    </location>
</feature>
<dbReference type="Pfam" id="PF01557">
    <property type="entry name" value="FAA_hydrolase"/>
    <property type="match status" value="1"/>
</dbReference>
<dbReference type="InterPro" id="IPR051121">
    <property type="entry name" value="FAH"/>
</dbReference>
<evidence type="ECO:0000259" key="3">
    <source>
        <dbReference type="Pfam" id="PF01557"/>
    </source>
</evidence>
<name>A0A4Q7M3K7_9MICO</name>
<dbReference type="PANTHER" id="PTHR42796:SF4">
    <property type="entry name" value="FUMARYLACETOACETATE HYDROLASE DOMAIN-CONTAINING PROTEIN 2A"/>
    <property type="match status" value="1"/>
</dbReference>
<dbReference type="OrthoDB" id="9805307at2"/>
<evidence type="ECO:0000256" key="2">
    <source>
        <dbReference type="ARBA" id="ARBA00022723"/>
    </source>
</evidence>
<gene>
    <name evidence="4" type="ORF">EV386_2842</name>
</gene>
<protein>
    <submittedName>
        <fullName evidence="4">Fumarylacetoacetase-like protein</fullName>
    </submittedName>
</protein>
<evidence type="ECO:0000256" key="1">
    <source>
        <dbReference type="ARBA" id="ARBA00010211"/>
    </source>
</evidence>
<dbReference type="GO" id="GO:0044281">
    <property type="term" value="P:small molecule metabolic process"/>
    <property type="evidence" value="ECO:0007669"/>
    <property type="project" value="UniProtKB-ARBA"/>
</dbReference>
<comment type="caution">
    <text evidence="4">The sequence shown here is derived from an EMBL/GenBank/DDBJ whole genome shotgun (WGS) entry which is preliminary data.</text>
</comment>
<proteinExistence type="inferred from homology"/>
<evidence type="ECO:0000313" key="4">
    <source>
        <dbReference type="EMBL" id="RZS62506.1"/>
    </source>
</evidence>
<dbReference type="InterPro" id="IPR011234">
    <property type="entry name" value="Fumarylacetoacetase-like_C"/>
</dbReference>
<dbReference type="Proteomes" id="UP000293852">
    <property type="component" value="Unassembled WGS sequence"/>
</dbReference>
<comment type="similarity">
    <text evidence="1">Belongs to the FAH family.</text>
</comment>
<keyword evidence="5" id="KW-1185">Reference proteome</keyword>
<organism evidence="4 5">
    <name type="scientific">Xylanimonas ulmi</name>
    <dbReference type="NCBI Taxonomy" id="228973"/>
    <lineage>
        <taxon>Bacteria</taxon>
        <taxon>Bacillati</taxon>
        <taxon>Actinomycetota</taxon>
        <taxon>Actinomycetes</taxon>
        <taxon>Micrococcales</taxon>
        <taxon>Promicromonosporaceae</taxon>
        <taxon>Xylanimonas</taxon>
    </lineage>
</organism>